<name>A0A484LTZ2_9ASTE</name>
<accession>A0A484LTZ2</accession>
<evidence type="ECO:0000256" key="1">
    <source>
        <dbReference type="SAM" id="MobiDB-lite"/>
    </source>
</evidence>
<evidence type="ECO:0000313" key="3">
    <source>
        <dbReference type="Proteomes" id="UP000595140"/>
    </source>
</evidence>
<reference evidence="2 3" key="1">
    <citation type="submission" date="2018-04" db="EMBL/GenBank/DDBJ databases">
        <authorList>
            <person name="Vogel A."/>
        </authorList>
    </citation>
    <scope>NUCLEOTIDE SEQUENCE [LARGE SCALE GENOMIC DNA]</scope>
</reference>
<dbReference type="AlphaFoldDB" id="A0A484LTZ2"/>
<feature type="compositionally biased region" description="Low complexity" evidence="1">
    <location>
        <begin position="173"/>
        <end position="192"/>
    </location>
</feature>
<protein>
    <submittedName>
        <fullName evidence="2">Uncharacterized protein</fullName>
    </submittedName>
</protein>
<evidence type="ECO:0000313" key="2">
    <source>
        <dbReference type="EMBL" id="VFQ79278.1"/>
    </source>
</evidence>
<dbReference type="Proteomes" id="UP000595140">
    <property type="component" value="Unassembled WGS sequence"/>
</dbReference>
<sequence length="286" mass="32272">MVRSKIAIPQKFNRPKVSKYHPSWFKKYCQVRKKLQETRAEKETMENQGSSAHITHMQEQEDDVAHVPAPYLPQVLCIEYHKSEEGAETIEVLKPDSAPTINVPTQSPPDAPVQEDEEFIKILDEEPLVAVSEVPFQKESVIKKSKKKVVPSTIPQRRSKRKLKLEEESTSEAPPQKKQSSSSSQMDSAAKMEVAGPTTAKDRKTPSLVRFLKQKLIQVKEELARTSQLKEKIDIEKGHLVVLLRQAREATPDVEHTDTEEEATGSMHSDEEEGHSEGESEEGDST</sequence>
<feature type="compositionally biased region" description="Basic and acidic residues" evidence="1">
    <location>
        <begin position="247"/>
        <end position="257"/>
    </location>
</feature>
<gene>
    <name evidence="2" type="ORF">CCAM_LOCUS21054</name>
</gene>
<proteinExistence type="predicted"/>
<keyword evidence="3" id="KW-1185">Reference proteome</keyword>
<organism evidence="2 3">
    <name type="scientific">Cuscuta campestris</name>
    <dbReference type="NCBI Taxonomy" id="132261"/>
    <lineage>
        <taxon>Eukaryota</taxon>
        <taxon>Viridiplantae</taxon>
        <taxon>Streptophyta</taxon>
        <taxon>Embryophyta</taxon>
        <taxon>Tracheophyta</taxon>
        <taxon>Spermatophyta</taxon>
        <taxon>Magnoliopsida</taxon>
        <taxon>eudicotyledons</taxon>
        <taxon>Gunneridae</taxon>
        <taxon>Pentapetalae</taxon>
        <taxon>asterids</taxon>
        <taxon>lamiids</taxon>
        <taxon>Solanales</taxon>
        <taxon>Convolvulaceae</taxon>
        <taxon>Cuscuteae</taxon>
        <taxon>Cuscuta</taxon>
        <taxon>Cuscuta subgen. Grammica</taxon>
        <taxon>Cuscuta sect. Cleistogrammica</taxon>
    </lineage>
</organism>
<feature type="region of interest" description="Disordered" evidence="1">
    <location>
        <begin position="247"/>
        <end position="286"/>
    </location>
</feature>
<dbReference type="EMBL" id="OOIL02001913">
    <property type="protein sequence ID" value="VFQ79278.1"/>
    <property type="molecule type" value="Genomic_DNA"/>
</dbReference>
<feature type="region of interest" description="Disordered" evidence="1">
    <location>
        <begin position="145"/>
        <end position="207"/>
    </location>
</feature>
<feature type="compositionally biased region" description="Acidic residues" evidence="1">
    <location>
        <begin position="270"/>
        <end position="286"/>
    </location>
</feature>